<reference evidence="2" key="1">
    <citation type="submission" date="2015-07" db="EMBL/GenBank/DDBJ databases">
        <title>Adaptation to a free-living lifestyle via gene acquisitions in the diplomonad Trepomonas sp. PC1.</title>
        <authorList>
            <person name="Xu F."/>
            <person name="Jerlstrom-Hultqvist J."/>
            <person name="Kolisko M."/>
            <person name="Simpson A.G.B."/>
            <person name="Roger A.J."/>
            <person name="Svard S.G."/>
            <person name="Andersson J.O."/>
        </authorList>
    </citation>
    <scope>NUCLEOTIDE SEQUENCE</scope>
    <source>
        <strain evidence="2">PC1</strain>
    </source>
</reference>
<keyword evidence="1" id="KW-0175">Coiled coil</keyword>
<name>A0A146K0C7_9EUKA</name>
<evidence type="ECO:0000313" key="2">
    <source>
        <dbReference type="EMBL" id="JAP89224.1"/>
    </source>
</evidence>
<evidence type="ECO:0000256" key="1">
    <source>
        <dbReference type="SAM" id="Coils"/>
    </source>
</evidence>
<dbReference type="EMBL" id="GDID01007382">
    <property type="protein sequence ID" value="JAP89224.1"/>
    <property type="molecule type" value="Transcribed_RNA"/>
</dbReference>
<feature type="non-terminal residue" evidence="2">
    <location>
        <position position="1"/>
    </location>
</feature>
<organism evidence="2">
    <name type="scientific">Trepomonas sp. PC1</name>
    <dbReference type="NCBI Taxonomy" id="1076344"/>
    <lineage>
        <taxon>Eukaryota</taxon>
        <taxon>Metamonada</taxon>
        <taxon>Diplomonadida</taxon>
        <taxon>Hexamitidae</taxon>
        <taxon>Hexamitinae</taxon>
        <taxon>Trepomonas</taxon>
    </lineage>
</organism>
<dbReference type="AlphaFoldDB" id="A0A146K0C7"/>
<gene>
    <name evidence="2" type="ORF">TPC1_31281</name>
</gene>
<feature type="coiled-coil region" evidence="1">
    <location>
        <begin position="268"/>
        <end position="302"/>
    </location>
</feature>
<protein>
    <submittedName>
        <fullName evidence="2">Uncharacterized protein</fullName>
    </submittedName>
</protein>
<feature type="coiled-coil region" evidence="1">
    <location>
        <begin position="13"/>
        <end position="61"/>
    </location>
</feature>
<feature type="coiled-coil region" evidence="1">
    <location>
        <begin position="94"/>
        <end position="168"/>
    </location>
</feature>
<accession>A0A146K0C7</accession>
<sequence length="381" mass="45419">IIYSIQKIGIASNMNESNQMNNLYGKINQLNEEIRHQSNHVKELQRQNQSLSEEMNVKAQTIELQKQQQVYLQQKYSQMQEKYRKALESQSADNELHKQEFLRLKDENQVLERKLNECQQAAQHKVQEYNIKLNDMMAQSDQYQKDQKQMFDEQIQQFRLKIQQMQSETLPIMEEIQRLRLQNQELVGKNLSLEQIQRNLKTNYTKQVTTYKQQMNDSFLKVDSLEQSLQRSMQQLEQVDVSSNCKCPMYRDMIADLNQKLFTQQERAVFVKTSLQNAQKKIEELSAQVKSLQMDLQKEQNRKISETSQSQTKDLETKISELQRMVHSTRVSRVSPVDLQIKPKMGYFEDYIEQKKKEQRQMLEFDKHAINALRKMHSPRK</sequence>
<proteinExistence type="predicted"/>